<dbReference type="OMA" id="RIACKIN"/>
<keyword evidence="4" id="KW-1185">Reference proteome</keyword>
<reference evidence="3 4" key="1">
    <citation type="journal article" date="2020" name="Cell">
        <title>Large-Scale Comparative Analyses of Tick Genomes Elucidate Their Genetic Diversity and Vector Capacities.</title>
        <authorList>
            <consortium name="Tick Genome and Microbiome Consortium (TIGMIC)"/>
            <person name="Jia N."/>
            <person name="Wang J."/>
            <person name="Shi W."/>
            <person name="Du L."/>
            <person name="Sun Y."/>
            <person name="Zhan W."/>
            <person name="Jiang J.F."/>
            <person name="Wang Q."/>
            <person name="Zhang B."/>
            <person name="Ji P."/>
            <person name="Bell-Sakyi L."/>
            <person name="Cui X.M."/>
            <person name="Yuan T.T."/>
            <person name="Jiang B.G."/>
            <person name="Yang W.F."/>
            <person name="Lam T.T."/>
            <person name="Chang Q.C."/>
            <person name="Ding S.J."/>
            <person name="Wang X.J."/>
            <person name="Zhu J.G."/>
            <person name="Ruan X.D."/>
            <person name="Zhao L."/>
            <person name="Wei J.T."/>
            <person name="Ye R.Z."/>
            <person name="Que T.C."/>
            <person name="Du C.H."/>
            <person name="Zhou Y.H."/>
            <person name="Cheng J.X."/>
            <person name="Dai P.F."/>
            <person name="Guo W.B."/>
            <person name="Han X.H."/>
            <person name="Huang E.J."/>
            <person name="Li L.F."/>
            <person name="Wei W."/>
            <person name="Gao Y.C."/>
            <person name="Liu J.Z."/>
            <person name="Shao H.Z."/>
            <person name="Wang X."/>
            <person name="Wang C.C."/>
            <person name="Yang T.C."/>
            <person name="Huo Q.B."/>
            <person name="Li W."/>
            <person name="Chen H.Y."/>
            <person name="Chen S.E."/>
            <person name="Zhou L.G."/>
            <person name="Ni X.B."/>
            <person name="Tian J.H."/>
            <person name="Sheng Y."/>
            <person name="Liu T."/>
            <person name="Pan Y.S."/>
            <person name="Xia L.Y."/>
            <person name="Li J."/>
            <person name="Zhao F."/>
            <person name="Cao W.C."/>
        </authorList>
    </citation>
    <scope>NUCLEOTIDE SEQUENCE [LARGE SCALE GENOMIC DNA]</scope>
    <source>
        <strain evidence="3">HaeL-2018</strain>
    </source>
</reference>
<dbReference type="Pfam" id="PF00651">
    <property type="entry name" value="BTB"/>
    <property type="match status" value="1"/>
</dbReference>
<evidence type="ECO:0000313" key="3">
    <source>
        <dbReference type="EMBL" id="KAH9382152.1"/>
    </source>
</evidence>
<dbReference type="SUPFAM" id="SSF54695">
    <property type="entry name" value="POZ domain"/>
    <property type="match status" value="1"/>
</dbReference>
<dbReference type="GO" id="GO:0030163">
    <property type="term" value="P:protein catabolic process"/>
    <property type="evidence" value="ECO:0007669"/>
    <property type="project" value="UniProtKB-ARBA"/>
</dbReference>
<evidence type="ECO:0000259" key="1">
    <source>
        <dbReference type="PROSITE" id="PS50097"/>
    </source>
</evidence>
<dbReference type="Pfam" id="PF22486">
    <property type="entry name" value="MATH_2"/>
    <property type="match status" value="1"/>
</dbReference>
<evidence type="ECO:0000313" key="4">
    <source>
        <dbReference type="Proteomes" id="UP000821853"/>
    </source>
</evidence>
<dbReference type="InterPro" id="IPR011333">
    <property type="entry name" value="SKP1/BTB/POZ_sf"/>
</dbReference>
<comment type="caution">
    <text evidence="3">The sequence shown here is derived from an EMBL/GenBank/DDBJ whole genome shotgun (WGS) entry which is preliminary data.</text>
</comment>
<dbReference type="Proteomes" id="UP000821853">
    <property type="component" value="Chromosome 9"/>
</dbReference>
<dbReference type="EMBL" id="JABSTR010000011">
    <property type="protein sequence ID" value="KAH9382152.1"/>
    <property type="molecule type" value="Genomic_DNA"/>
</dbReference>
<feature type="domain" description="BTB" evidence="1">
    <location>
        <begin position="201"/>
        <end position="261"/>
    </location>
</feature>
<dbReference type="Gene3D" id="2.60.210.10">
    <property type="entry name" value="Apoptosis, Tumor Necrosis Factor Receptor Associated Protein 2, Chain A"/>
    <property type="match status" value="1"/>
</dbReference>
<gene>
    <name evidence="3" type="ORF">HPB48_018845</name>
</gene>
<feature type="domain" description="MATH" evidence="2">
    <location>
        <begin position="35"/>
        <end position="167"/>
    </location>
</feature>
<sequence>MQAEPSRNAVACTSTPERISTEVSVSCQAQLNTTKTSCTWTVRGFSKLPEVPGTSIGSSACFASPDDPVRWYLELFPRGHTEKLKEHVSLFLVLLSSDKGQKAEVDAEFTFFLLDGSGKQRVGKGPDIHKFTPEDSWGYEDFVDRKLLFDSTRELLPDDKLTVYCEVRIFQKSDAKTILSAAPRCRLQQNLHDLFENQLFSDVTLNVGGKAIKAHRNILEARSPVFAAMFEHDMREKFQSRVDITDVDYDTMLEVVRFIYTHAQYRRNG</sequence>
<dbReference type="VEuPathDB" id="VectorBase:HLOH_052466"/>
<dbReference type="OrthoDB" id="6510073at2759"/>
<dbReference type="InterPro" id="IPR000210">
    <property type="entry name" value="BTB/POZ_dom"/>
</dbReference>
<proteinExistence type="predicted"/>
<evidence type="ECO:0000259" key="2">
    <source>
        <dbReference type="PROSITE" id="PS50144"/>
    </source>
</evidence>
<dbReference type="SUPFAM" id="SSF49599">
    <property type="entry name" value="TRAF domain-like"/>
    <property type="match status" value="1"/>
</dbReference>
<dbReference type="AlphaFoldDB" id="A0A9J6H4X8"/>
<dbReference type="PROSITE" id="PS50144">
    <property type="entry name" value="MATH"/>
    <property type="match status" value="1"/>
</dbReference>
<dbReference type="SMART" id="SM00061">
    <property type="entry name" value="MATH"/>
    <property type="match status" value="1"/>
</dbReference>
<organism evidence="3 4">
    <name type="scientific">Haemaphysalis longicornis</name>
    <name type="common">Bush tick</name>
    <dbReference type="NCBI Taxonomy" id="44386"/>
    <lineage>
        <taxon>Eukaryota</taxon>
        <taxon>Metazoa</taxon>
        <taxon>Ecdysozoa</taxon>
        <taxon>Arthropoda</taxon>
        <taxon>Chelicerata</taxon>
        <taxon>Arachnida</taxon>
        <taxon>Acari</taxon>
        <taxon>Parasitiformes</taxon>
        <taxon>Ixodida</taxon>
        <taxon>Ixodoidea</taxon>
        <taxon>Ixodidae</taxon>
        <taxon>Haemaphysalinae</taxon>
        <taxon>Haemaphysalis</taxon>
    </lineage>
</organism>
<protein>
    <recommendedName>
        <fullName evidence="5">Speckle-type POZ protein</fullName>
    </recommendedName>
</protein>
<dbReference type="InterPro" id="IPR008974">
    <property type="entry name" value="TRAF-like"/>
</dbReference>
<dbReference type="PANTHER" id="PTHR24413">
    <property type="entry name" value="SPECKLE-TYPE POZ PROTEIN"/>
    <property type="match status" value="1"/>
</dbReference>
<evidence type="ECO:0008006" key="5">
    <source>
        <dbReference type="Google" id="ProtNLM"/>
    </source>
</evidence>
<name>A0A9J6H4X8_HAELO</name>
<dbReference type="Gene3D" id="3.30.710.10">
    <property type="entry name" value="Potassium Channel Kv1.1, Chain A"/>
    <property type="match status" value="1"/>
</dbReference>
<dbReference type="PROSITE" id="PS50097">
    <property type="entry name" value="BTB"/>
    <property type="match status" value="1"/>
</dbReference>
<accession>A0A9J6H4X8</accession>
<dbReference type="InterPro" id="IPR002083">
    <property type="entry name" value="MATH/TRAF_dom"/>
</dbReference>